<organism evidence="1 2">
    <name type="scientific">Xylanibacter ruminicola</name>
    <name type="common">Prevotella ruminicola</name>
    <dbReference type="NCBI Taxonomy" id="839"/>
    <lineage>
        <taxon>Bacteria</taxon>
        <taxon>Pseudomonadati</taxon>
        <taxon>Bacteroidota</taxon>
        <taxon>Bacteroidia</taxon>
        <taxon>Bacteroidales</taxon>
        <taxon>Prevotellaceae</taxon>
        <taxon>Xylanibacter</taxon>
    </lineage>
</organism>
<reference evidence="1" key="1">
    <citation type="submission" date="2019-04" db="EMBL/GenBank/DDBJ databases">
        <title>Evolution of Biomass-Degrading Anaerobic Consortia Revealed by Metagenomics.</title>
        <authorList>
            <person name="Peng X."/>
        </authorList>
    </citation>
    <scope>NUCLEOTIDE SEQUENCE</scope>
    <source>
        <strain evidence="1">SIG140</strain>
    </source>
</reference>
<dbReference type="Proteomes" id="UP000806522">
    <property type="component" value="Unassembled WGS sequence"/>
</dbReference>
<dbReference type="AlphaFoldDB" id="A0A9D5P5X6"/>
<dbReference type="EMBL" id="SUYC01000012">
    <property type="protein sequence ID" value="MBE6271404.1"/>
    <property type="molecule type" value="Genomic_DNA"/>
</dbReference>
<proteinExistence type="predicted"/>
<gene>
    <name evidence="1" type="ORF">E7101_10710</name>
</gene>
<name>A0A9D5P5X6_XYLRU</name>
<accession>A0A9D5P5X6</accession>
<sequence>MEEKRYPRFDEDESIGMCSESFVSHVSIGSGQANVMTDNDCLLPDDYDPGIGPYTMDELNARIDEAELAIERAENGDESDWVTAEEMNAELYRMFPWLK</sequence>
<comment type="caution">
    <text evidence="1">The sequence shown here is derived from an EMBL/GenBank/DDBJ whole genome shotgun (WGS) entry which is preliminary data.</text>
</comment>
<evidence type="ECO:0000313" key="2">
    <source>
        <dbReference type="Proteomes" id="UP000806522"/>
    </source>
</evidence>
<evidence type="ECO:0000313" key="1">
    <source>
        <dbReference type="EMBL" id="MBE6271404.1"/>
    </source>
</evidence>
<protein>
    <submittedName>
        <fullName evidence="1">Uncharacterized protein</fullName>
    </submittedName>
</protein>